<evidence type="ECO:0000313" key="2">
    <source>
        <dbReference type="EMBL" id="RRC96345.1"/>
    </source>
</evidence>
<dbReference type="AlphaFoldDB" id="A0A3P1SHU6"/>
<gene>
    <name evidence="2" type="ORF">EII11_01460</name>
</gene>
<reference evidence="2 3" key="1">
    <citation type="submission" date="2018-11" db="EMBL/GenBank/DDBJ databases">
        <title>Genomes From Bacteria Associated with the Canine Oral Cavity: a Test Case for Automated Genome-Based Taxonomic Assignment.</title>
        <authorList>
            <person name="Coil D.A."/>
            <person name="Jospin G."/>
            <person name="Darling A.E."/>
            <person name="Wallis C."/>
            <person name="Davis I.J."/>
            <person name="Harris S."/>
            <person name="Eisen J.A."/>
            <person name="Holcombe L.J."/>
            <person name="O'Flynn C."/>
        </authorList>
    </citation>
    <scope>NUCLEOTIDE SEQUENCE [LARGE SCALE GENOMIC DNA]</scope>
    <source>
        <strain evidence="2 3">OH770</strain>
    </source>
</reference>
<evidence type="ECO:0000256" key="1">
    <source>
        <dbReference type="SAM" id="Phobius"/>
    </source>
</evidence>
<evidence type="ECO:0000313" key="3">
    <source>
        <dbReference type="Proteomes" id="UP000280444"/>
    </source>
</evidence>
<proteinExistence type="predicted"/>
<keyword evidence="3" id="KW-1185">Reference proteome</keyword>
<name>A0A3P1SHU6_9ACTO</name>
<dbReference type="Pfam" id="PF13346">
    <property type="entry name" value="ABC2_membrane_5"/>
    <property type="match status" value="1"/>
</dbReference>
<sequence length="209" mass="22974">MNAVLYKDLTVNRNYLLILAGIGLALAGAGIYMREPLIFLFFFAMIGTLYFTAVFARDAESHVNRTLLVGPITRNQLVDVNYLALIILGVVAFIATGVIAVLTTFLMWREAMVFATASFALTLILNAIQLPLFYKFGPEKAKLFLVVLFILVFVASGFLNDNKEILYVSLTRFLTLPVFVSAATLMAGALGVTLVSLLTSRAIMAKKEF</sequence>
<feature type="transmembrane region" description="Helical" evidence="1">
    <location>
        <begin position="15"/>
        <end position="32"/>
    </location>
</feature>
<accession>A0A3P1SHU6</accession>
<organism evidence="2 3">
    <name type="scientific">Schaalia canis</name>
    <dbReference type="NCBI Taxonomy" id="100469"/>
    <lineage>
        <taxon>Bacteria</taxon>
        <taxon>Bacillati</taxon>
        <taxon>Actinomycetota</taxon>
        <taxon>Actinomycetes</taxon>
        <taxon>Actinomycetales</taxon>
        <taxon>Actinomycetaceae</taxon>
        <taxon>Schaalia</taxon>
    </lineage>
</organism>
<keyword evidence="1" id="KW-1133">Transmembrane helix</keyword>
<feature type="transmembrane region" description="Helical" evidence="1">
    <location>
        <begin position="141"/>
        <end position="159"/>
    </location>
</feature>
<feature type="transmembrane region" description="Helical" evidence="1">
    <location>
        <begin position="38"/>
        <end position="56"/>
    </location>
</feature>
<feature type="transmembrane region" description="Helical" evidence="1">
    <location>
        <begin position="114"/>
        <end position="134"/>
    </location>
</feature>
<keyword evidence="1" id="KW-0472">Membrane</keyword>
<dbReference type="OrthoDB" id="3267850at2"/>
<feature type="transmembrane region" description="Helical" evidence="1">
    <location>
        <begin position="82"/>
        <end position="108"/>
    </location>
</feature>
<comment type="caution">
    <text evidence="2">The sequence shown here is derived from an EMBL/GenBank/DDBJ whole genome shotgun (WGS) entry which is preliminary data.</text>
</comment>
<dbReference type="EMBL" id="RQZF01000001">
    <property type="protein sequence ID" value="RRC96345.1"/>
    <property type="molecule type" value="Genomic_DNA"/>
</dbReference>
<feature type="transmembrane region" description="Helical" evidence="1">
    <location>
        <begin position="179"/>
        <end position="199"/>
    </location>
</feature>
<dbReference type="Proteomes" id="UP000280444">
    <property type="component" value="Unassembled WGS sequence"/>
</dbReference>
<dbReference type="InterPro" id="IPR025699">
    <property type="entry name" value="ABC2_memb-like"/>
</dbReference>
<protein>
    <submittedName>
        <fullName evidence="2">ABC-2 transporter permease</fullName>
    </submittedName>
</protein>
<keyword evidence="1" id="KW-0812">Transmembrane</keyword>
<dbReference type="RefSeq" id="WP_124867838.1">
    <property type="nucleotide sequence ID" value="NZ_RQZF01000001.1"/>
</dbReference>